<organism evidence="2 3">
    <name type="scientific">Ichthyophthirius multifiliis</name>
    <name type="common">White spot disease agent</name>
    <name type="synonym">Ich</name>
    <dbReference type="NCBI Taxonomy" id="5932"/>
    <lineage>
        <taxon>Eukaryota</taxon>
        <taxon>Sar</taxon>
        <taxon>Alveolata</taxon>
        <taxon>Ciliophora</taxon>
        <taxon>Intramacronucleata</taxon>
        <taxon>Oligohymenophorea</taxon>
        <taxon>Hymenostomatida</taxon>
        <taxon>Ophryoglenina</taxon>
        <taxon>Ichthyophthirius</taxon>
    </lineage>
</organism>
<dbReference type="OMA" id="TYYHDYT"/>
<feature type="transmembrane region" description="Helical" evidence="1">
    <location>
        <begin position="493"/>
        <end position="514"/>
    </location>
</feature>
<feature type="transmembrane region" description="Helical" evidence="1">
    <location>
        <begin position="79"/>
        <end position="95"/>
    </location>
</feature>
<keyword evidence="1" id="KW-1133">Transmembrane helix</keyword>
<evidence type="ECO:0008006" key="4">
    <source>
        <dbReference type="Google" id="ProtNLM"/>
    </source>
</evidence>
<sequence length="660" mass="81777">MLSFQLQILQIPLIYPLKKMLKAFFSFALQSLISFRQILLFLLIYLQIFQLIPLYIYLLIYLYLMYLQIIRLLFIKQKILYYVIIILQVHLVLRLQQVNNFEQKAGFFLLFLLKFLLHGFLLKNLLFFLFYLQKNSIYFLFDLLFRFLFYSKKQKLFLQKILKGLLQSNQYFLLIYQFFVQTYQQNPQFQINHFILHHQQPLKQGFYQYQEEVLINLKHRLPFKLFYLIFNQHNFLLIPFFLQGHIKCTNQVQVILKHLFQFIFQQFLLQIHQNIHIIRQYKHLQSYKIQIQYIQIQYRLRILLIQSFFQKCFIKQLLPQVQALKNYHHFSVNLQTLNFYFHLFQPKPFLDYHQKQLNQDFLQALSVVSLFQPKLIIQSLQSSSFSIIFKPNFKQKLLLYYDPNLYIKQQQQKYCQFAQTLKCYHLNFLLQQILNLQNFLIMIRFLQYILEYILLSNFHFHLLQVLWILKFLFHPPKFQLHVMELLLHYLNFYIYKIHLHFSKYVFYLFPCLFRRYCINLYAIKEKAIQQYLSRFIINHFLSLLVRIFFLSLLIYLMQNEQQDIYQNQIILHQFLFLTIIQFLMELKVHIHLLMQKYHPMFLKIIIHYLLYFLYYLLFLSLIQQDNRLMQIILNHFQKQQQMQNTKTYQIQYQIFDNIKD</sequence>
<reference evidence="2 3" key="1">
    <citation type="submission" date="2011-07" db="EMBL/GenBank/DDBJ databases">
        <authorList>
            <person name="Coyne R."/>
            <person name="Brami D."/>
            <person name="Johnson J."/>
            <person name="Hostetler J."/>
            <person name="Hannick L."/>
            <person name="Clark T."/>
            <person name="Cassidy-Hanley D."/>
            <person name="Inman J."/>
        </authorList>
    </citation>
    <scope>NUCLEOTIDE SEQUENCE [LARGE SCALE GENOMIC DNA]</scope>
    <source>
        <strain evidence="2 3">G5</strain>
    </source>
</reference>
<feature type="transmembrane region" description="Helical" evidence="1">
    <location>
        <begin position="21"/>
        <end position="48"/>
    </location>
</feature>
<evidence type="ECO:0000256" key="1">
    <source>
        <dbReference type="SAM" id="Phobius"/>
    </source>
</evidence>
<proteinExistence type="predicted"/>
<gene>
    <name evidence="2" type="ORF">IMG5_194270</name>
</gene>
<evidence type="ECO:0000313" key="3">
    <source>
        <dbReference type="Proteomes" id="UP000008983"/>
    </source>
</evidence>
<feature type="transmembrane region" description="Helical" evidence="1">
    <location>
        <begin position="107"/>
        <end position="132"/>
    </location>
</feature>
<keyword evidence="1" id="KW-0812">Transmembrane</keyword>
<dbReference type="RefSeq" id="XP_004025016.1">
    <property type="nucleotide sequence ID" value="XM_004024967.1"/>
</dbReference>
<protein>
    <recommendedName>
        <fullName evidence="4">Transmembrane protein</fullName>
    </recommendedName>
</protein>
<dbReference type="Proteomes" id="UP000008983">
    <property type="component" value="Unassembled WGS sequence"/>
</dbReference>
<keyword evidence="3" id="KW-1185">Reference proteome</keyword>
<accession>G0R4Q9</accession>
<dbReference type="AlphaFoldDB" id="G0R4Q9"/>
<feature type="transmembrane region" description="Helical" evidence="1">
    <location>
        <begin position="452"/>
        <end position="473"/>
    </location>
</feature>
<feature type="transmembrane region" description="Helical" evidence="1">
    <location>
        <begin position="600"/>
        <end position="622"/>
    </location>
</feature>
<feature type="transmembrane region" description="Helical" evidence="1">
    <location>
        <begin position="54"/>
        <end position="74"/>
    </location>
</feature>
<evidence type="ECO:0000313" key="2">
    <source>
        <dbReference type="EMBL" id="EGR27564.1"/>
    </source>
</evidence>
<feature type="transmembrane region" description="Helical" evidence="1">
    <location>
        <begin position="535"/>
        <end position="557"/>
    </location>
</feature>
<dbReference type="EMBL" id="GL984353">
    <property type="protein sequence ID" value="EGR27564.1"/>
    <property type="molecule type" value="Genomic_DNA"/>
</dbReference>
<name>G0R4Q9_ICHMU</name>
<keyword evidence="1" id="KW-0472">Membrane</keyword>
<dbReference type="GeneID" id="14903612"/>
<dbReference type="InParanoid" id="G0R4Q9"/>